<evidence type="ECO:0000256" key="1">
    <source>
        <dbReference type="ARBA" id="ARBA00004141"/>
    </source>
</evidence>
<sequence length="142" mass="15938">MKTRFWLSEYGLYLSWAIALVSMVASLYFSEVVGIVPCILCWLQRIAMYPLVAIIAVGIIRRDKVVSLYVLPLSIIGAIIAFYQNLLIWGVVSETLAPCSFGVSCVTQSFVVLNFITIPLLSLVSFLIITILMAVHWKYNNE</sequence>
<organism evidence="13 14">
    <name type="scientific">Candidatus Yanofskybacteria bacterium RIFCSPHIGHO2_01_FULL_41_21</name>
    <dbReference type="NCBI Taxonomy" id="1802660"/>
    <lineage>
        <taxon>Bacteria</taxon>
        <taxon>Candidatus Yanofskyibacteriota</taxon>
    </lineage>
</organism>
<evidence type="ECO:0000256" key="2">
    <source>
        <dbReference type="ARBA" id="ARBA00007602"/>
    </source>
</evidence>
<evidence type="ECO:0000256" key="11">
    <source>
        <dbReference type="ARBA" id="ARBA00023284"/>
    </source>
</evidence>
<dbReference type="InterPro" id="IPR003752">
    <property type="entry name" value="DiS_bond_form_DsbB/BdbC"/>
</dbReference>
<keyword evidence="8 12" id="KW-0472">Membrane</keyword>
<keyword evidence="7" id="KW-0560">Oxidoreductase</keyword>
<dbReference type="Proteomes" id="UP000178520">
    <property type="component" value="Unassembled WGS sequence"/>
</dbReference>
<evidence type="ECO:0000256" key="5">
    <source>
        <dbReference type="ARBA" id="ARBA00022982"/>
    </source>
</evidence>
<dbReference type="GO" id="GO:0016020">
    <property type="term" value="C:membrane"/>
    <property type="evidence" value="ECO:0007669"/>
    <property type="project" value="UniProtKB-SubCell"/>
</dbReference>
<dbReference type="EMBL" id="MGJA01000013">
    <property type="protein sequence ID" value="OGM97356.1"/>
    <property type="molecule type" value="Genomic_DNA"/>
</dbReference>
<feature type="transmembrane region" description="Helical" evidence="12">
    <location>
        <begin position="42"/>
        <end position="60"/>
    </location>
</feature>
<dbReference type="SUPFAM" id="SSF158442">
    <property type="entry name" value="DsbB-like"/>
    <property type="match status" value="1"/>
</dbReference>
<proteinExistence type="inferred from homology"/>
<dbReference type="AlphaFoldDB" id="A0A1F8E912"/>
<protein>
    <recommendedName>
        <fullName evidence="15">2-oxoglutarate dehydrogenase</fullName>
    </recommendedName>
</protein>
<evidence type="ECO:0000256" key="10">
    <source>
        <dbReference type="ARBA" id="ARBA00023186"/>
    </source>
</evidence>
<dbReference type="Gene3D" id="1.20.1550.10">
    <property type="entry name" value="DsbB-like"/>
    <property type="match status" value="1"/>
</dbReference>
<dbReference type="InterPro" id="IPR023380">
    <property type="entry name" value="DsbB-like_sf"/>
</dbReference>
<gene>
    <name evidence="13" type="ORF">A2735_03230</name>
</gene>
<reference evidence="13 14" key="1">
    <citation type="journal article" date="2016" name="Nat. Commun.">
        <title>Thousands of microbial genomes shed light on interconnected biogeochemical processes in an aquifer system.</title>
        <authorList>
            <person name="Anantharaman K."/>
            <person name="Brown C.T."/>
            <person name="Hug L.A."/>
            <person name="Sharon I."/>
            <person name="Castelle C.J."/>
            <person name="Probst A.J."/>
            <person name="Thomas B.C."/>
            <person name="Singh A."/>
            <person name="Wilkins M.J."/>
            <person name="Karaoz U."/>
            <person name="Brodie E.L."/>
            <person name="Williams K.H."/>
            <person name="Hubbard S.S."/>
            <person name="Banfield J.F."/>
        </authorList>
    </citation>
    <scope>NUCLEOTIDE SEQUENCE [LARGE SCALE GENOMIC DNA]</scope>
</reference>
<comment type="caution">
    <text evidence="13">The sequence shown here is derived from an EMBL/GenBank/DDBJ whole genome shotgun (WGS) entry which is preliminary data.</text>
</comment>
<dbReference type="Pfam" id="PF02600">
    <property type="entry name" value="DsbB"/>
    <property type="match status" value="1"/>
</dbReference>
<keyword evidence="3" id="KW-0813">Transport</keyword>
<evidence type="ECO:0000256" key="12">
    <source>
        <dbReference type="SAM" id="Phobius"/>
    </source>
</evidence>
<accession>A0A1F8E912</accession>
<feature type="transmembrane region" description="Helical" evidence="12">
    <location>
        <begin position="112"/>
        <end position="135"/>
    </location>
</feature>
<evidence type="ECO:0000256" key="4">
    <source>
        <dbReference type="ARBA" id="ARBA00022692"/>
    </source>
</evidence>
<comment type="similarity">
    <text evidence="2">Belongs to the DsbB family. BdbC subfamily.</text>
</comment>
<keyword evidence="5" id="KW-0249">Electron transport</keyword>
<evidence type="ECO:0000256" key="8">
    <source>
        <dbReference type="ARBA" id="ARBA00023136"/>
    </source>
</evidence>
<keyword evidence="10" id="KW-0143">Chaperone</keyword>
<evidence type="ECO:0000256" key="9">
    <source>
        <dbReference type="ARBA" id="ARBA00023157"/>
    </source>
</evidence>
<evidence type="ECO:0000256" key="6">
    <source>
        <dbReference type="ARBA" id="ARBA00022989"/>
    </source>
</evidence>
<evidence type="ECO:0000256" key="3">
    <source>
        <dbReference type="ARBA" id="ARBA00022448"/>
    </source>
</evidence>
<dbReference type="STRING" id="1802660.A2735_03230"/>
<dbReference type="InterPro" id="IPR012187">
    <property type="entry name" value="Disulphide_bond_form_BdbC"/>
</dbReference>
<keyword evidence="4 12" id="KW-0812">Transmembrane</keyword>
<dbReference type="PANTHER" id="PTHR43469:SF1">
    <property type="entry name" value="SPBETA PROPHAGE-DERIVED DISULFIDE BOND FORMATION PROTEIN B"/>
    <property type="match status" value="1"/>
</dbReference>
<feature type="transmembrane region" description="Helical" evidence="12">
    <location>
        <begin position="12"/>
        <end position="30"/>
    </location>
</feature>
<evidence type="ECO:0000313" key="13">
    <source>
        <dbReference type="EMBL" id="OGM97356.1"/>
    </source>
</evidence>
<name>A0A1F8E912_9BACT</name>
<dbReference type="PIRSF" id="PIRSF036659">
    <property type="entry name" value="BdbC"/>
    <property type="match status" value="1"/>
</dbReference>
<dbReference type="GO" id="GO:0015035">
    <property type="term" value="F:protein-disulfide reductase activity"/>
    <property type="evidence" value="ECO:0007669"/>
    <property type="project" value="InterPro"/>
</dbReference>
<evidence type="ECO:0008006" key="15">
    <source>
        <dbReference type="Google" id="ProtNLM"/>
    </source>
</evidence>
<evidence type="ECO:0000313" key="14">
    <source>
        <dbReference type="Proteomes" id="UP000178520"/>
    </source>
</evidence>
<dbReference type="GO" id="GO:0006457">
    <property type="term" value="P:protein folding"/>
    <property type="evidence" value="ECO:0007669"/>
    <property type="project" value="InterPro"/>
</dbReference>
<dbReference type="PANTHER" id="PTHR43469">
    <property type="entry name" value="DISULFIDE FORMATION PROTEIN-RELATED"/>
    <property type="match status" value="1"/>
</dbReference>
<evidence type="ECO:0000256" key="7">
    <source>
        <dbReference type="ARBA" id="ARBA00023002"/>
    </source>
</evidence>
<keyword evidence="6 12" id="KW-1133">Transmembrane helix</keyword>
<feature type="transmembrane region" description="Helical" evidence="12">
    <location>
        <begin position="67"/>
        <end position="92"/>
    </location>
</feature>
<keyword evidence="11" id="KW-0676">Redox-active center</keyword>
<keyword evidence="9" id="KW-1015">Disulfide bond</keyword>
<comment type="subcellular location">
    <subcellularLocation>
        <location evidence="1">Membrane</location>
        <topology evidence="1">Multi-pass membrane protein</topology>
    </subcellularLocation>
</comment>